<evidence type="ECO:0000259" key="2">
    <source>
        <dbReference type="PROSITE" id="PS50006"/>
    </source>
</evidence>
<dbReference type="SUPFAM" id="SSF49879">
    <property type="entry name" value="SMAD/FHA domain"/>
    <property type="match status" value="2"/>
</dbReference>
<dbReference type="RefSeq" id="WP_145092438.1">
    <property type="nucleotide sequence ID" value="NZ_CP036348.1"/>
</dbReference>
<accession>A0A518JQD6</accession>
<feature type="domain" description="FHA" evidence="2">
    <location>
        <begin position="4"/>
        <end position="53"/>
    </location>
</feature>
<dbReference type="SMART" id="SM00240">
    <property type="entry name" value="FHA"/>
    <property type="match status" value="2"/>
</dbReference>
<gene>
    <name evidence="3" type="ORF">Poly24_14570</name>
</gene>
<evidence type="ECO:0000256" key="1">
    <source>
        <dbReference type="SAM" id="Coils"/>
    </source>
</evidence>
<dbReference type="Gene3D" id="2.60.200.20">
    <property type="match status" value="2"/>
</dbReference>
<dbReference type="SUPFAM" id="SSF50494">
    <property type="entry name" value="Trypsin-like serine proteases"/>
    <property type="match status" value="1"/>
</dbReference>
<keyword evidence="1" id="KW-0175">Coiled coil</keyword>
<dbReference type="PANTHER" id="PTHR23308">
    <property type="entry name" value="NUCLEAR INHIBITOR OF PROTEIN PHOSPHATASE-1"/>
    <property type="match status" value="1"/>
</dbReference>
<proteinExistence type="predicted"/>
<feature type="coiled-coil region" evidence="1">
    <location>
        <begin position="356"/>
        <end position="383"/>
    </location>
</feature>
<dbReference type="Proteomes" id="UP000315082">
    <property type="component" value="Chromosome"/>
</dbReference>
<dbReference type="Pfam" id="PF00498">
    <property type="entry name" value="FHA"/>
    <property type="match status" value="2"/>
</dbReference>
<dbReference type="EMBL" id="CP036348">
    <property type="protein sequence ID" value="QDV67753.1"/>
    <property type="molecule type" value="Genomic_DNA"/>
</dbReference>
<evidence type="ECO:0000313" key="3">
    <source>
        <dbReference type="EMBL" id="QDV67753.1"/>
    </source>
</evidence>
<dbReference type="InterPro" id="IPR009003">
    <property type="entry name" value="Peptidase_S1_PA"/>
</dbReference>
<evidence type="ECO:0000313" key="4">
    <source>
        <dbReference type="Proteomes" id="UP000315082"/>
    </source>
</evidence>
<dbReference type="InterPro" id="IPR000253">
    <property type="entry name" value="FHA_dom"/>
</dbReference>
<organism evidence="3 4">
    <name type="scientific">Rosistilla carotiformis</name>
    <dbReference type="NCBI Taxonomy" id="2528017"/>
    <lineage>
        <taxon>Bacteria</taxon>
        <taxon>Pseudomonadati</taxon>
        <taxon>Planctomycetota</taxon>
        <taxon>Planctomycetia</taxon>
        <taxon>Pirellulales</taxon>
        <taxon>Pirellulaceae</taxon>
        <taxon>Rosistilla</taxon>
    </lineage>
</organism>
<protein>
    <submittedName>
        <fullName evidence="3">FHA domain protein</fullName>
    </submittedName>
</protein>
<reference evidence="3 4" key="1">
    <citation type="submission" date="2019-02" db="EMBL/GenBank/DDBJ databases">
        <title>Deep-cultivation of Planctomycetes and their phenomic and genomic characterization uncovers novel biology.</title>
        <authorList>
            <person name="Wiegand S."/>
            <person name="Jogler M."/>
            <person name="Boedeker C."/>
            <person name="Pinto D."/>
            <person name="Vollmers J."/>
            <person name="Rivas-Marin E."/>
            <person name="Kohn T."/>
            <person name="Peeters S.H."/>
            <person name="Heuer A."/>
            <person name="Rast P."/>
            <person name="Oberbeckmann S."/>
            <person name="Bunk B."/>
            <person name="Jeske O."/>
            <person name="Meyerdierks A."/>
            <person name="Storesund J.E."/>
            <person name="Kallscheuer N."/>
            <person name="Luecker S."/>
            <person name="Lage O.M."/>
            <person name="Pohl T."/>
            <person name="Merkel B.J."/>
            <person name="Hornburger P."/>
            <person name="Mueller R.-W."/>
            <person name="Bruemmer F."/>
            <person name="Labrenz M."/>
            <person name="Spormann A.M."/>
            <person name="Op den Camp H."/>
            <person name="Overmann J."/>
            <person name="Amann R."/>
            <person name="Jetten M.S.M."/>
            <person name="Mascher T."/>
            <person name="Medema M.H."/>
            <person name="Devos D.P."/>
            <person name="Kaster A.-K."/>
            <person name="Ovreas L."/>
            <person name="Rohde M."/>
            <person name="Galperin M.Y."/>
            <person name="Jogler C."/>
        </authorList>
    </citation>
    <scope>NUCLEOTIDE SEQUENCE [LARGE SCALE GENOMIC DNA]</scope>
    <source>
        <strain evidence="3 4">Poly24</strain>
    </source>
</reference>
<dbReference type="PROSITE" id="PS50006">
    <property type="entry name" value="FHA_DOMAIN"/>
    <property type="match status" value="2"/>
</dbReference>
<keyword evidence="4" id="KW-1185">Reference proteome</keyword>
<sequence>MNTWIIGRNPLCDVVVDHADVADRHCLLRQTVGGFLLDDLGSKCGTFVDEHRITHPVLVTHASQITLGTSTPFVWPSGIDPQAVAEACEAAESVLFRVGRFPDNDLVLDRDMISGRHAVLVVQRDRIVIEDLGSTNGTAVGTIDNKIQSAEVRERDRVFFGSFSIMVTHLLAMSRKTKPPETVIEQPVEIQAAKVHSKFPIKRSMQAAAGLLAIVGAFQLVRTGLRDPVATPPSGPTSPVAASLPPAKVLAVPPSAVPDEKADLLATREKDQTAGPMTLSDAADALFMVIVTGDSKQIAFHIGTAWLAEADRLVTSGAVVSAIKEQDDSGFSHVQVVQTSSGNSFDVATVSLDADLAKAKAEYARGRQLYSELQAEMKALQLRGDSADRLEEARRESQAIIEAGLQSTSIRASLNVGWLELTNPVPEAQPAQLANDSDLKVGQRLHMHAAPFQLENPAWDPANTMEPHGIVVRVEERIVSPNKKAPDRWLMSMASSGPPQSYVGSPILTRQGHVVAMFSRPMVDGAENDSPYLFEAVSVQCVSPAAK</sequence>
<dbReference type="InterPro" id="IPR008984">
    <property type="entry name" value="SMAD_FHA_dom_sf"/>
</dbReference>
<name>A0A518JQD6_9BACT</name>
<feature type="domain" description="FHA" evidence="2">
    <location>
        <begin position="96"/>
        <end position="140"/>
    </location>
</feature>
<dbReference type="AlphaFoldDB" id="A0A518JQD6"/>
<dbReference type="InterPro" id="IPR050923">
    <property type="entry name" value="Cell_Proc_Reg/RNA_Proc"/>
</dbReference>
<dbReference type="KEGG" id="rcf:Poly24_14570"/>
<dbReference type="CDD" id="cd00060">
    <property type="entry name" value="FHA"/>
    <property type="match status" value="2"/>
</dbReference>
<dbReference type="OrthoDB" id="9807521at2"/>